<name>A0ABN7VPM8_GIGMA</name>
<protein>
    <submittedName>
        <fullName evidence="3">32441_t:CDS:1</fullName>
    </submittedName>
</protein>
<keyword evidence="2" id="KW-0812">Transmembrane</keyword>
<dbReference type="EMBL" id="CAJVQB010019523">
    <property type="protein sequence ID" value="CAG8791425.1"/>
    <property type="molecule type" value="Genomic_DNA"/>
</dbReference>
<comment type="caution">
    <text evidence="3">The sequence shown here is derived from an EMBL/GenBank/DDBJ whole genome shotgun (WGS) entry which is preliminary data.</text>
</comment>
<keyword evidence="2" id="KW-1133">Transmembrane helix</keyword>
<evidence type="ECO:0000256" key="1">
    <source>
        <dbReference type="SAM" id="Coils"/>
    </source>
</evidence>
<keyword evidence="2" id="KW-0472">Membrane</keyword>
<proteinExistence type="predicted"/>
<reference evidence="3 4" key="1">
    <citation type="submission" date="2021-06" db="EMBL/GenBank/DDBJ databases">
        <authorList>
            <person name="Kallberg Y."/>
            <person name="Tangrot J."/>
            <person name="Rosling A."/>
        </authorList>
    </citation>
    <scope>NUCLEOTIDE SEQUENCE [LARGE SCALE GENOMIC DNA]</scope>
    <source>
        <strain evidence="3 4">120-4 pot B 10/14</strain>
    </source>
</reference>
<evidence type="ECO:0000313" key="4">
    <source>
        <dbReference type="Proteomes" id="UP000789901"/>
    </source>
</evidence>
<gene>
    <name evidence="3" type="ORF">GMARGA_LOCUS21292</name>
</gene>
<sequence length="146" mass="17650">MHLEREIRRLNGVIREKDKDIEMLQSKNELEVQMKDLRVENSDYIEAIMLQNFPSLWRTYFSQDSSGKKFISYPTYQHYKNQIHDPIIIFELRILLIFHNIVIIINLTIFSRREFEETYSIQKLSFRQQISQAIPSIDFYNSKDTI</sequence>
<evidence type="ECO:0000313" key="3">
    <source>
        <dbReference type="EMBL" id="CAG8791425.1"/>
    </source>
</evidence>
<feature type="coiled-coil region" evidence="1">
    <location>
        <begin position="7"/>
        <end position="47"/>
    </location>
</feature>
<feature type="transmembrane region" description="Helical" evidence="2">
    <location>
        <begin position="87"/>
        <end position="110"/>
    </location>
</feature>
<accession>A0ABN7VPM8</accession>
<keyword evidence="4" id="KW-1185">Reference proteome</keyword>
<organism evidence="3 4">
    <name type="scientific">Gigaspora margarita</name>
    <dbReference type="NCBI Taxonomy" id="4874"/>
    <lineage>
        <taxon>Eukaryota</taxon>
        <taxon>Fungi</taxon>
        <taxon>Fungi incertae sedis</taxon>
        <taxon>Mucoromycota</taxon>
        <taxon>Glomeromycotina</taxon>
        <taxon>Glomeromycetes</taxon>
        <taxon>Diversisporales</taxon>
        <taxon>Gigasporaceae</taxon>
        <taxon>Gigaspora</taxon>
    </lineage>
</organism>
<keyword evidence="1" id="KW-0175">Coiled coil</keyword>
<evidence type="ECO:0000256" key="2">
    <source>
        <dbReference type="SAM" id="Phobius"/>
    </source>
</evidence>
<dbReference type="Proteomes" id="UP000789901">
    <property type="component" value="Unassembled WGS sequence"/>
</dbReference>